<sequence length="86" mass="9249">MAQKETMFLELPGADLKGFELGDKVTATVSGKLIELTAPDTQEFDDGATMEFPAGVGIEVIGKATLVPKTKKKNDFDDLSEEKEGD</sequence>
<dbReference type="EMBL" id="LAZR01000324">
    <property type="protein sequence ID" value="KKN74551.1"/>
    <property type="molecule type" value="Genomic_DNA"/>
</dbReference>
<evidence type="ECO:0000313" key="1">
    <source>
        <dbReference type="EMBL" id="KKN74551.1"/>
    </source>
</evidence>
<accession>A0A0F9VM34</accession>
<proteinExistence type="predicted"/>
<gene>
    <name evidence="1" type="ORF">LCGC14_0389680</name>
</gene>
<comment type="caution">
    <text evidence="1">The sequence shown here is derived from an EMBL/GenBank/DDBJ whole genome shotgun (WGS) entry which is preliminary data.</text>
</comment>
<name>A0A0F9VM34_9ZZZZ</name>
<reference evidence="1" key="1">
    <citation type="journal article" date="2015" name="Nature">
        <title>Complex archaea that bridge the gap between prokaryotes and eukaryotes.</title>
        <authorList>
            <person name="Spang A."/>
            <person name="Saw J.H."/>
            <person name="Jorgensen S.L."/>
            <person name="Zaremba-Niedzwiedzka K."/>
            <person name="Martijn J."/>
            <person name="Lind A.E."/>
            <person name="van Eijk R."/>
            <person name="Schleper C."/>
            <person name="Guy L."/>
            <person name="Ettema T.J."/>
        </authorList>
    </citation>
    <scope>NUCLEOTIDE SEQUENCE</scope>
</reference>
<protein>
    <submittedName>
        <fullName evidence="1">Uncharacterized protein</fullName>
    </submittedName>
</protein>
<dbReference type="AlphaFoldDB" id="A0A0F9VM34"/>
<organism evidence="1">
    <name type="scientific">marine sediment metagenome</name>
    <dbReference type="NCBI Taxonomy" id="412755"/>
    <lineage>
        <taxon>unclassified sequences</taxon>
        <taxon>metagenomes</taxon>
        <taxon>ecological metagenomes</taxon>
    </lineage>
</organism>